<dbReference type="GO" id="GO:0003899">
    <property type="term" value="F:DNA-directed RNA polymerase activity"/>
    <property type="evidence" value="ECO:0007669"/>
    <property type="project" value="InterPro"/>
</dbReference>
<evidence type="ECO:0000256" key="7">
    <source>
        <dbReference type="ARBA" id="ARBA00023163"/>
    </source>
</evidence>
<dbReference type="PROSITE" id="PS00466">
    <property type="entry name" value="ZF_TFIIS_1"/>
    <property type="match status" value="1"/>
</dbReference>
<evidence type="ECO:0000256" key="8">
    <source>
        <dbReference type="ARBA" id="ARBA00023242"/>
    </source>
</evidence>
<dbReference type="GO" id="GO:0006386">
    <property type="term" value="P:termination of RNA polymerase III transcription"/>
    <property type="evidence" value="ECO:0007669"/>
    <property type="project" value="TreeGrafter"/>
</dbReference>
<evidence type="ECO:0000256" key="10">
    <source>
        <dbReference type="ARBA" id="ARBA00044007"/>
    </source>
</evidence>
<dbReference type="VEuPathDB" id="VectorBase:HLOH_060487"/>
<dbReference type="AlphaFoldDB" id="A0A9J6HAE6"/>
<evidence type="ECO:0000256" key="9">
    <source>
        <dbReference type="ARBA" id="ARBA00029985"/>
    </source>
</evidence>
<dbReference type="GO" id="GO:0005666">
    <property type="term" value="C:RNA polymerase III complex"/>
    <property type="evidence" value="ECO:0007669"/>
    <property type="project" value="TreeGrafter"/>
</dbReference>
<gene>
    <name evidence="16" type="ORF">HPB48_025491</name>
</gene>
<dbReference type="Pfam" id="PF02150">
    <property type="entry name" value="Zn_ribbon_RPB9"/>
    <property type="match status" value="1"/>
</dbReference>
<evidence type="ECO:0000256" key="13">
    <source>
        <dbReference type="PROSITE-ProRule" id="PRU00472"/>
    </source>
</evidence>
<dbReference type="SUPFAM" id="SSF57783">
    <property type="entry name" value="Zinc beta-ribbon"/>
    <property type="match status" value="2"/>
</dbReference>
<evidence type="ECO:0000256" key="2">
    <source>
        <dbReference type="ARBA" id="ARBA00020093"/>
    </source>
</evidence>
<comment type="similarity">
    <text evidence="14">Belongs to the archaeal rpoM/eukaryotic RPA12/RPB9/RPC11 RNA polymerase family.</text>
</comment>
<comment type="subcellular location">
    <subcellularLocation>
        <location evidence="1">Nucleus</location>
    </subcellularLocation>
</comment>
<keyword evidence="5 13" id="KW-0863">Zinc-finger</keyword>
<comment type="function">
    <text evidence="11">Core component of RNA polymerase III (Pol III) which synthesizes small non-coding RNAs using the four ribonucleoside triphosphates as substrates. Can mediate Pol I proofreading of the nascent RNA transcript. Anchors into the Pol III active site to constantly monitor transcription fidelity, cleaves mis-incorporated 5'-ribonucleotides and restarts the transcription process. Once Pol III reaches the poly(dT) termination signal, can induce Pol III clamp opening and transcription termination. Pol III plays an important role in sensing and limiting infection by intracellular bacteria and DNA viruses. Acts as a nuclear and cytosolic DNA sensor involved in innate immune response. Can sense non-self dsDNA that serves as template for transcription into dsRNA. The non-self RNA polymerase III transcripts, such as Epstein-Barr virus-encoded RNAs (EBERs) induce type I interferon and NF-kappa-B through the RIG-I pathway.</text>
</comment>
<dbReference type="PANTHER" id="PTHR11239:SF12">
    <property type="entry name" value="DNA-DIRECTED RNA POLYMERASE III SUBUNIT RPC10"/>
    <property type="match status" value="1"/>
</dbReference>
<dbReference type="FunFam" id="2.20.25.10:FF:000005">
    <property type="entry name" value="DNA-directed RNA polymerase subunit"/>
    <property type="match status" value="1"/>
</dbReference>
<dbReference type="GO" id="GO:0008270">
    <property type="term" value="F:zinc ion binding"/>
    <property type="evidence" value="ECO:0007669"/>
    <property type="project" value="UniProtKB-KW"/>
</dbReference>
<dbReference type="OrthoDB" id="282152at2759"/>
<name>A0A9J6HAE6_HAELO</name>
<evidence type="ECO:0000313" key="16">
    <source>
        <dbReference type="EMBL" id="KAH9383725.1"/>
    </source>
</evidence>
<comment type="caution">
    <text evidence="16">The sequence shown here is derived from an EMBL/GenBank/DDBJ whole genome shotgun (WGS) entry which is preliminary data.</text>
</comment>
<dbReference type="GO" id="GO:0003676">
    <property type="term" value="F:nucleic acid binding"/>
    <property type="evidence" value="ECO:0007669"/>
    <property type="project" value="InterPro"/>
</dbReference>
<keyword evidence="4 14" id="KW-0479">Metal-binding</keyword>
<dbReference type="InterPro" id="IPR001222">
    <property type="entry name" value="Znf_TFIIS"/>
</dbReference>
<reference evidence="16 17" key="1">
    <citation type="journal article" date="2020" name="Cell">
        <title>Large-Scale Comparative Analyses of Tick Genomes Elucidate Their Genetic Diversity and Vector Capacities.</title>
        <authorList>
            <consortium name="Tick Genome and Microbiome Consortium (TIGMIC)"/>
            <person name="Jia N."/>
            <person name="Wang J."/>
            <person name="Shi W."/>
            <person name="Du L."/>
            <person name="Sun Y."/>
            <person name="Zhan W."/>
            <person name="Jiang J.F."/>
            <person name="Wang Q."/>
            <person name="Zhang B."/>
            <person name="Ji P."/>
            <person name="Bell-Sakyi L."/>
            <person name="Cui X.M."/>
            <person name="Yuan T.T."/>
            <person name="Jiang B.G."/>
            <person name="Yang W.F."/>
            <person name="Lam T.T."/>
            <person name="Chang Q.C."/>
            <person name="Ding S.J."/>
            <person name="Wang X.J."/>
            <person name="Zhu J.G."/>
            <person name="Ruan X.D."/>
            <person name="Zhao L."/>
            <person name="Wei J.T."/>
            <person name="Ye R.Z."/>
            <person name="Que T.C."/>
            <person name="Du C.H."/>
            <person name="Zhou Y.H."/>
            <person name="Cheng J.X."/>
            <person name="Dai P.F."/>
            <person name="Guo W.B."/>
            <person name="Han X.H."/>
            <person name="Huang E.J."/>
            <person name="Li L.F."/>
            <person name="Wei W."/>
            <person name="Gao Y.C."/>
            <person name="Liu J.Z."/>
            <person name="Shao H.Z."/>
            <person name="Wang X."/>
            <person name="Wang C.C."/>
            <person name="Yang T.C."/>
            <person name="Huo Q.B."/>
            <person name="Li W."/>
            <person name="Chen H.Y."/>
            <person name="Chen S.E."/>
            <person name="Zhou L.G."/>
            <person name="Ni X.B."/>
            <person name="Tian J.H."/>
            <person name="Sheng Y."/>
            <person name="Liu T."/>
            <person name="Pan Y.S."/>
            <person name="Xia L.Y."/>
            <person name="Li J."/>
            <person name="Zhao F."/>
            <person name="Cao W.C."/>
        </authorList>
    </citation>
    <scope>NUCLEOTIDE SEQUENCE [LARGE SCALE GENOMIC DNA]</scope>
    <source>
        <strain evidence="16">HaeL-2018</strain>
    </source>
</reference>
<feature type="domain" description="TFIIS-type" evidence="15">
    <location>
        <begin position="107"/>
        <end position="149"/>
    </location>
</feature>
<evidence type="ECO:0000313" key="17">
    <source>
        <dbReference type="Proteomes" id="UP000821853"/>
    </source>
</evidence>
<proteinExistence type="inferred from homology"/>
<dbReference type="Pfam" id="PF01096">
    <property type="entry name" value="Zn_ribbon_TFIIS"/>
    <property type="match status" value="1"/>
</dbReference>
<dbReference type="Proteomes" id="UP000821853">
    <property type="component" value="Unassembled WGS sequence"/>
</dbReference>
<evidence type="ECO:0000256" key="14">
    <source>
        <dbReference type="RuleBase" id="RU003474"/>
    </source>
</evidence>
<dbReference type="PROSITE" id="PS51133">
    <property type="entry name" value="ZF_TFIIS_2"/>
    <property type="match status" value="1"/>
</dbReference>
<dbReference type="InterPro" id="IPR034014">
    <property type="entry name" value="Zn_ribbon_RPC11_C"/>
</dbReference>
<accession>A0A9J6HAE6</accession>
<evidence type="ECO:0000256" key="12">
    <source>
        <dbReference type="ARBA" id="ARBA00078854"/>
    </source>
</evidence>
<dbReference type="PANTHER" id="PTHR11239">
    <property type="entry name" value="DNA-DIRECTED RNA POLYMERASE"/>
    <property type="match status" value="1"/>
</dbReference>
<keyword evidence="8" id="KW-0539">Nucleus</keyword>
<evidence type="ECO:0000259" key="15">
    <source>
        <dbReference type="PROSITE" id="PS51133"/>
    </source>
</evidence>
<evidence type="ECO:0000256" key="5">
    <source>
        <dbReference type="ARBA" id="ARBA00022771"/>
    </source>
</evidence>
<evidence type="ECO:0000256" key="4">
    <source>
        <dbReference type="ARBA" id="ARBA00022723"/>
    </source>
</evidence>
<protein>
    <recommendedName>
        <fullName evidence="2">DNA-directed RNA polymerase III subunit RPC10</fullName>
    </recommendedName>
    <alternativeName>
        <fullName evidence="12">DNA-directed RNA polymerase III subunit K</fullName>
    </alternativeName>
    <alternativeName>
        <fullName evidence="9">RNA polymerase III subunit C11</fullName>
    </alternativeName>
</protein>
<dbReference type="SMART" id="SM00440">
    <property type="entry name" value="ZnF_C2C2"/>
    <property type="match status" value="1"/>
</dbReference>
<organism evidence="16 17">
    <name type="scientific">Haemaphysalis longicornis</name>
    <name type="common">Bush tick</name>
    <dbReference type="NCBI Taxonomy" id="44386"/>
    <lineage>
        <taxon>Eukaryota</taxon>
        <taxon>Metazoa</taxon>
        <taxon>Ecdysozoa</taxon>
        <taxon>Arthropoda</taxon>
        <taxon>Chelicerata</taxon>
        <taxon>Arachnida</taxon>
        <taxon>Acari</taxon>
        <taxon>Parasitiformes</taxon>
        <taxon>Ixodida</taxon>
        <taxon>Ixodoidea</taxon>
        <taxon>Ixodidae</taxon>
        <taxon>Haemaphysalinae</taxon>
        <taxon>Haemaphysalis</taxon>
    </lineage>
</organism>
<comment type="subunit">
    <text evidence="10">Component of the RNA polymerase III complex consisting of 17 subunits: a ten-subunit horseshoe-shaped catalytic core composed of POLR3A/RPC1, POLR3B/RPC2, POLR1C/RPAC1, POLR1D/RPAC2, POLR3K/RPC10, POLR2E/RPABC1, POLR2F/RPABC2, POLR2H/RPABC3, POLR2K/RPABC4 and POLR2L/RPABC5; a mobile stalk composed of two subunits POLR3H/RPC8 and CRCP/RPC9, protruding from the core and functioning primarily in transcription initiation; and additional subunits homologous to general transcription factors of the RNA polymerase II machinery, POLR3C/RPC3-POLR3F/RPC6-POLR3G/RPC7 heterotrimer required for transcription initiation and POLR3D/RPC4-POLR3E/RPC5 heterodimer involved in both transcription initiation and termination.</text>
</comment>
<dbReference type="EMBL" id="JABSTR010001244">
    <property type="protein sequence ID" value="KAH9383725.1"/>
    <property type="molecule type" value="Genomic_DNA"/>
</dbReference>
<keyword evidence="6" id="KW-0862">Zinc</keyword>
<dbReference type="CDD" id="cd10509">
    <property type="entry name" value="Zn-ribbon_RPC11"/>
    <property type="match status" value="1"/>
</dbReference>
<dbReference type="OMA" id="MEFCDEC"/>
<evidence type="ECO:0000256" key="11">
    <source>
        <dbReference type="ARBA" id="ARBA00054653"/>
    </source>
</evidence>
<dbReference type="InterPro" id="IPR012164">
    <property type="entry name" value="Rpa12/Rpb9/Rpc10/TFS"/>
</dbReference>
<evidence type="ECO:0000256" key="6">
    <source>
        <dbReference type="ARBA" id="ARBA00022833"/>
    </source>
</evidence>
<keyword evidence="17" id="KW-1185">Reference proteome</keyword>
<evidence type="ECO:0000256" key="1">
    <source>
        <dbReference type="ARBA" id="ARBA00004123"/>
    </source>
</evidence>
<dbReference type="SMART" id="SM00661">
    <property type="entry name" value="RPOL9"/>
    <property type="match status" value="1"/>
</dbReference>
<sequence>MRTLFSFFCSIGDRHPSAFFCLCELCPGWVLPAFHQVRADIAMLLFCPTCSNILLVEEGLDGFRFACNTCPYVHNIKQKISSRKYPRLKDVDDVLGGAAAWENVDSTEEKCPKCSHPRAYFMQIQTRSADEPMTTFYKCCDLQCGHQWRE</sequence>
<dbReference type="Gene3D" id="2.20.25.10">
    <property type="match status" value="1"/>
</dbReference>
<keyword evidence="7 14" id="KW-0804">Transcription</keyword>
<dbReference type="InterPro" id="IPR001529">
    <property type="entry name" value="Zn_ribbon_RPB9"/>
</dbReference>
<keyword evidence="3 14" id="KW-0240">DNA-directed RNA polymerase</keyword>
<evidence type="ECO:0000256" key="3">
    <source>
        <dbReference type="ARBA" id="ARBA00022478"/>
    </source>
</evidence>